<feature type="transmembrane region" description="Helical" evidence="4">
    <location>
        <begin position="253"/>
        <end position="270"/>
    </location>
</feature>
<organism evidence="6 7">
    <name type="scientific">Pseudomonas chlororaphis</name>
    <dbReference type="NCBI Taxonomy" id="587753"/>
    <lineage>
        <taxon>Bacteria</taxon>
        <taxon>Pseudomonadati</taxon>
        <taxon>Pseudomonadota</taxon>
        <taxon>Gammaproteobacteria</taxon>
        <taxon>Pseudomonadales</taxon>
        <taxon>Pseudomonadaceae</taxon>
        <taxon>Pseudomonas</taxon>
    </lineage>
</organism>
<dbReference type="AlphaFoldDB" id="A0A3G7TI01"/>
<protein>
    <submittedName>
        <fullName evidence="6">Putative MFS-type transporter</fullName>
    </submittedName>
</protein>
<feature type="transmembrane region" description="Helical" evidence="4">
    <location>
        <begin position="87"/>
        <end position="109"/>
    </location>
</feature>
<gene>
    <name evidence="6" type="ORF">C4K04_1022</name>
</gene>
<dbReference type="InterPro" id="IPR036259">
    <property type="entry name" value="MFS_trans_sf"/>
</dbReference>
<dbReference type="PROSITE" id="PS50850">
    <property type="entry name" value="MFS"/>
    <property type="match status" value="1"/>
</dbReference>
<feature type="transmembrane region" description="Helical" evidence="4">
    <location>
        <begin position="305"/>
        <end position="328"/>
    </location>
</feature>
<dbReference type="Pfam" id="PF06779">
    <property type="entry name" value="MFS_4"/>
    <property type="match status" value="1"/>
</dbReference>
<evidence type="ECO:0000256" key="2">
    <source>
        <dbReference type="ARBA" id="ARBA00022989"/>
    </source>
</evidence>
<feature type="transmembrane region" description="Helical" evidence="4">
    <location>
        <begin position="149"/>
        <end position="169"/>
    </location>
</feature>
<evidence type="ECO:0000256" key="4">
    <source>
        <dbReference type="SAM" id="Phobius"/>
    </source>
</evidence>
<dbReference type="InterPro" id="IPR010645">
    <property type="entry name" value="MFS_4"/>
</dbReference>
<feature type="transmembrane region" description="Helical" evidence="4">
    <location>
        <begin position="115"/>
        <end position="137"/>
    </location>
</feature>
<dbReference type="EMBL" id="CP027753">
    <property type="protein sequence ID" value="AZE46714.1"/>
    <property type="molecule type" value="Genomic_DNA"/>
</dbReference>
<evidence type="ECO:0000256" key="3">
    <source>
        <dbReference type="ARBA" id="ARBA00023136"/>
    </source>
</evidence>
<dbReference type="PANTHER" id="PTHR23537:SF1">
    <property type="entry name" value="SUGAR TRANSPORTER"/>
    <property type="match status" value="1"/>
</dbReference>
<evidence type="ECO:0000313" key="6">
    <source>
        <dbReference type="EMBL" id="AZE46714.1"/>
    </source>
</evidence>
<feature type="domain" description="Major facilitator superfamily (MFS) profile" evidence="5">
    <location>
        <begin position="18"/>
        <end position="394"/>
    </location>
</feature>
<dbReference type="InterPro" id="IPR020846">
    <property type="entry name" value="MFS_dom"/>
</dbReference>
<keyword evidence="3 4" id="KW-0472">Membrane</keyword>
<dbReference type="SUPFAM" id="SSF103473">
    <property type="entry name" value="MFS general substrate transporter"/>
    <property type="match status" value="1"/>
</dbReference>
<proteinExistence type="predicted"/>
<evidence type="ECO:0000313" key="7">
    <source>
        <dbReference type="Proteomes" id="UP000268048"/>
    </source>
</evidence>
<keyword evidence="1 4" id="KW-0812">Transmembrane</keyword>
<feature type="transmembrane region" description="Helical" evidence="4">
    <location>
        <begin position="214"/>
        <end position="241"/>
    </location>
</feature>
<feature type="transmembrane region" description="Helical" evidence="4">
    <location>
        <begin position="175"/>
        <end position="193"/>
    </location>
</feature>
<sequence length="403" mass="42566">MSVNTSAIHSPTRQEFYSVLCAGICALILTVGLARFAYTPLLPIMHREAGLSDVTGGWLATANYAGYMLGVLLASRTSDLQRKYFMYRAGLVIAILSTIAMGLTQNVYLWLALRFVSGLSSVAGLLLASGFVLNWLIRTGGKPELGVHFAGMGVGIAVSGICIAPMVGLLNWSQLWGGLGLLGIVFFFPAWFWMPAPAKVKGHEAKQISSPSMLRWILCMLAAYFSSGFGYVISATFMVAIIEKLPLLSGSGGWVWVIVGVAAVPSSFFWDRVAARIGNTPALVLCYVLQILSFVFPVISESAIANLLSAVMYGGTFVGIVSLTLSIIGRRFPANPAKAMAKLTLSYGAAQIIAPAIAGYLAAATGSYHSALLAAAGVMAVGIFFLLAAGREASRLGAEAEGR</sequence>
<accession>A0A3G7TI01</accession>
<reference evidence="6 7" key="1">
    <citation type="submission" date="2018-03" db="EMBL/GenBank/DDBJ databases">
        <title>Diversity of phytobeneficial traits revealed by whole-genome analysis of worldwide-isolated phenazine-producing Pseudomonas spp.</title>
        <authorList>
            <person name="Biessy A."/>
            <person name="Novinscak A."/>
            <person name="Blom J."/>
            <person name="Leger G."/>
            <person name="Thomashow L.S."/>
            <person name="Cazorla F.M."/>
            <person name="Josic D."/>
            <person name="Filion M."/>
        </authorList>
    </citation>
    <scope>NUCLEOTIDE SEQUENCE [LARGE SCALE GENOMIC DNA]</scope>
    <source>
        <strain evidence="6 7">B25</strain>
    </source>
</reference>
<dbReference type="GO" id="GO:0022857">
    <property type="term" value="F:transmembrane transporter activity"/>
    <property type="evidence" value="ECO:0007669"/>
    <property type="project" value="InterPro"/>
</dbReference>
<feature type="transmembrane region" description="Helical" evidence="4">
    <location>
        <begin position="368"/>
        <end position="389"/>
    </location>
</feature>
<evidence type="ECO:0000259" key="5">
    <source>
        <dbReference type="PROSITE" id="PS50850"/>
    </source>
</evidence>
<dbReference type="Proteomes" id="UP000268048">
    <property type="component" value="Chromosome"/>
</dbReference>
<dbReference type="GO" id="GO:0005886">
    <property type="term" value="C:plasma membrane"/>
    <property type="evidence" value="ECO:0007669"/>
    <property type="project" value="TreeGrafter"/>
</dbReference>
<name>A0A3G7TI01_9PSED</name>
<feature type="transmembrane region" description="Helical" evidence="4">
    <location>
        <begin position="16"/>
        <end position="38"/>
    </location>
</feature>
<feature type="transmembrane region" description="Helical" evidence="4">
    <location>
        <begin position="282"/>
        <end position="299"/>
    </location>
</feature>
<feature type="transmembrane region" description="Helical" evidence="4">
    <location>
        <begin position="340"/>
        <end position="362"/>
    </location>
</feature>
<dbReference type="Gene3D" id="1.20.1250.20">
    <property type="entry name" value="MFS general substrate transporter like domains"/>
    <property type="match status" value="2"/>
</dbReference>
<feature type="transmembrane region" description="Helical" evidence="4">
    <location>
        <begin position="58"/>
        <end position="75"/>
    </location>
</feature>
<evidence type="ECO:0000256" key="1">
    <source>
        <dbReference type="ARBA" id="ARBA00022692"/>
    </source>
</evidence>
<dbReference type="PANTHER" id="PTHR23537">
    <property type="match status" value="1"/>
</dbReference>
<keyword evidence="2 4" id="KW-1133">Transmembrane helix</keyword>
<dbReference type="RefSeq" id="WP_124319214.1">
    <property type="nucleotide sequence ID" value="NZ_CP027753.1"/>
</dbReference>